<keyword evidence="1" id="KW-0175">Coiled coil</keyword>
<feature type="coiled-coil region" evidence="1">
    <location>
        <begin position="320"/>
        <end position="347"/>
    </location>
</feature>
<sequence length="654" mass="71123">MRDFDAVRDDVLALFGELTDAARRRGAATAVGRLDAAHQRLADGRLTVVVCGEFKRGKSSLLNALLDEWRKPLLFPEAGEIATNAVTTVSYGAKEEIDVLVETRTGTETVSIGRDEIATYVTESGNPHNARRARLLNVTTPNPKLASGLTLVDTPGVGSVHQEHTAITMAFLPSADAIVFVADATQPLLESELRFLGRAADAVAAGDSTDALQFVLTKTDGVADFSTMLANSRKKIADTLGWPPERVVITPVSSHAKRDYLIDGDDEDLELSNFVEFETRLWTALGRWRAKRLLGDALGELERGAQGLQTPLDEAIEALADETKQRVGELTKQAEERQAKLNELQQGSAGWRRDLADELNGIGRQLGHQGQQRLDKVWQVFNTEYLRDDTYLYHPDRLVGQLTADAAQVIGELNEQASRAAAGVLREFTARNGLDLGHPQLGQLPDPPVPHLEIHGDLHGENRPNPMKRKLRDAGLGSGVGAAIGGFLGSVLFPGVGTVIGSALGSLLGSAVGYRSGAQDERKAERQSRRSSLQSELRLLEQEQRRHVTSAVQEAMRVFARMVVAELDSRIAQERETVRDLLPRLADARQATQEKARQRTAELNAEKAPIVRARGRITALVRDVDRLSTATATVSAPTTPAPRAAAHDDDWADA</sequence>
<evidence type="ECO:0000259" key="3">
    <source>
        <dbReference type="Pfam" id="PF00350"/>
    </source>
</evidence>
<dbReference type="EMBL" id="BMPI01000060">
    <property type="protein sequence ID" value="GGM69960.1"/>
    <property type="molecule type" value="Genomic_DNA"/>
</dbReference>
<reference evidence="4" key="2">
    <citation type="submission" date="2020-09" db="EMBL/GenBank/DDBJ databases">
        <authorList>
            <person name="Sun Q."/>
            <person name="Ohkuma M."/>
        </authorList>
    </citation>
    <scope>NUCLEOTIDE SEQUENCE</scope>
    <source>
        <strain evidence="4">JCM 19831</strain>
    </source>
</reference>
<protein>
    <submittedName>
        <fullName evidence="4">Dynamin</fullName>
    </submittedName>
</protein>
<dbReference type="Proteomes" id="UP000642070">
    <property type="component" value="Unassembled WGS sequence"/>
</dbReference>
<dbReference type="CDD" id="cd09912">
    <property type="entry name" value="DLP_2"/>
    <property type="match status" value="1"/>
</dbReference>
<feature type="domain" description="Dynamin N-terminal" evidence="3">
    <location>
        <begin position="48"/>
        <end position="202"/>
    </location>
</feature>
<organism evidence="4 5">
    <name type="scientific">Dactylosporangium sucinum</name>
    <dbReference type="NCBI Taxonomy" id="1424081"/>
    <lineage>
        <taxon>Bacteria</taxon>
        <taxon>Bacillati</taxon>
        <taxon>Actinomycetota</taxon>
        <taxon>Actinomycetes</taxon>
        <taxon>Micromonosporales</taxon>
        <taxon>Micromonosporaceae</taxon>
        <taxon>Dactylosporangium</taxon>
    </lineage>
</organism>
<proteinExistence type="predicted"/>
<evidence type="ECO:0000313" key="4">
    <source>
        <dbReference type="EMBL" id="GGM69960.1"/>
    </source>
</evidence>
<feature type="region of interest" description="Disordered" evidence="2">
    <location>
        <begin position="438"/>
        <end position="468"/>
    </location>
</feature>
<dbReference type="PANTHER" id="PTHR43681">
    <property type="entry name" value="TRANSMEMBRANE GTPASE FZO"/>
    <property type="match status" value="1"/>
</dbReference>
<comment type="caution">
    <text evidence="4">The sequence shown here is derived from an EMBL/GenBank/DDBJ whole genome shotgun (WGS) entry which is preliminary data.</text>
</comment>
<accession>A0A917UBS9</accession>
<feature type="region of interest" description="Disordered" evidence="2">
    <location>
        <begin position="630"/>
        <end position="654"/>
    </location>
</feature>
<dbReference type="Gene3D" id="3.40.50.300">
    <property type="entry name" value="P-loop containing nucleotide triphosphate hydrolases"/>
    <property type="match status" value="1"/>
</dbReference>
<reference evidence="4" key="1">
    <citation type="journal article" date="2014" name="Int. J. Syst. Evol. Microbiol.">
        <title>Complete genome sequence of Corynebacterium casei LMG S-19264T (=DSM 44701T), isolated from a smear-ripened cheese.</title>
        <authorList>
            <consortium name="US DOE Joint Genome Institute (JGI-PGF)"/>
            <person name="Walter F."/>
            <person name="Albersmeier A."/>
            <person name="Kalinowski J."/>
            <person name="Ruckert C."/>
        </authorList>
    </citation>
    <scope>NUCLEOTIDE SEQUENCE</scope>
    <source>
        <strain evidence="4">JCM 19831</strain>
    </source>
</reference>
<gene>
    <name evidence="4" type="ORF">GCM10007977_084630</name>
</gene>
<evidence type="ECO:0000256" key="1">
    <source>
        <dbReference type="SAM" id="Coils"/>
    </source>
</evidence>
<dbReference type="AlphaFoldDB" id="A0A917UBS9"/>
<feature type="compositionally biased region" description="Basic and acidic residues" evidence="2">
    <location>
        <begin position="452"/>
        <end position="462"/>
    </location>
</feature>
<dbReference type="InterPro" id="IPR045063">
    <property type="entry name" value="Dynamin_N"/>
</dbReference>
<feature type="compositionally biased region" description="Basic and acidic residues" evidence="2">
    <location>
        <begin position="645"/>
        <end position="654"/>
    </location>
</feature>
<evidence type="ECO:0000256" key="2">
    <source>
        <dbReference type="SAM" id="MobiDB-lite"/>
    </source>
</evidence>
<feature type="compositionally biased region" description="Low complexity" evidence="2">
    <location>
        <begin position="630"/>
        <end position="644"/>
    </location>
</feature>
<name>A0A917UBS9_9ACTN</name>
<dbReference type="RefSeq" id="WP_190255710.1">
    <property type="nucleotide sequence ID" value="NZ_BMPI01000060.1"/>
</dbReference>
<evidence type="ECO:0000313" key="5">
    <source>
        <dbReference type="Proteomes" id="UP000642070"/>
    </source>
</evidence>
<dbReference type="InterPro" id="IPR027417">
    <property type="entry name" value="P-loop_NTPase"/>
</dbReference>
<keyword evidence="5" id="KW-1185">Reference proteome</keyword>
<dbReference type="PANTHER" id="PTHR43681:SF1">
    <property type="entry name" value="SARCALUMENIN"/>
    <property type="match status" value="1"/>
</dbReference>
<dbReference type="Pfam" id="PF00350">
    <property type="entry name" value="Dynamin_N"/>
    <property type="match status" value="1"/>
</dbReference>
<dbReference type="InterPro" id="IPR051943">
    <property type="entry name" value="TRAFAC_Dynamin-like_GTPase"/>
</dbReference>
<dbReference type="SUPFAM" id="SSF52540">
    <property type="entry name" value="P-loop containing nucleoside triphosphate hydrolases"/>
    <property type="match status" value="1"/>
</dbReference>